<protein>
    <submittedName>
        <fullName evidence="1">DUF1778 domain-containing protein</fullName>
    </submittedName>
</protein>
<evidence type="ECO:0000313" key="2">
    <source>
        <dbReference type="Proteomes" id="UP000664601"/>
    </source>
</evidence>
<dbReference type="Pfam" id="PF19807">
    <property type="entry name" value="DUF6290"/>
    <property type="match status" value="1"/>
</dbReference>
<dbReference type="RefSeq" id="WP_207673023.1">
    <property type="nucleotide sequence ID" value="NZ_JAFREM010000012.1"/>
</dbReference>
<name>A0ABS3L905_9ENTE</name>
<dbReference type="SUPFAM" id="SSF47598">
    <property type="entry name" value="Ribbon-helix-helix"/>
    <property type="match status" value="1"/>
</dbReference>
<accession>A0ABS3L905</accession>
<dbReference type="EMBL" id="JAFREM010000012">
    <property type="protein sequence ID" value="MBO1306097.1"/>
    <property type="molecule type" value="Genomic_DNA"/>
</dbReference>
<evidence type="ECO:0000313" key="1">
    <source>
        <dbReference type="EMBL" id="MBO1306097.1"/>
    </source>
</evidence>
<dbReference type="NCBIfam" id="NF046040">
    <property type="entry name" value="RelB_antitoxin"/>
    <property type="match status" value="1"/>
</dbReference>
<keyword evidence="2" id="KW-1185">Reference proteome</keyword>
<gene>
    <name evidence="1" type="ORF">JZO70_07985</name>
</gene>
<sequence>MATITFRVSDDEKTFLESVAAFKGDSLSDFVRSEALHSAETFTDFNTFKEFMAQHNEKDESISHDEMMKELGF</sequence>
<dbReference type="InterPro" id="IPR010985">
    <property type="entry name" value="Ribbon_hlx_hlx"/>
</dbReference>
<dbReference type="InterPro" id="IPR046257">
    <property type="entry name" value="DUF6290"/>
</dbReference>
<comment type="caution">
    <text evidence="1">The sequence shown here is derived from an EMBL/GenBank/DDBJ whole genome shotgun (WGS) entry which is preliminary data.</text>
</comment>
<reference evidence="1 2" key="1">
    <citation type="submission" date="2021-03" db="EMBL/GenBank/DDBJ databases">
        <title>Enterococcal diversity collection.</title>
        <authorList>
            <person name="Gilmore M.S."/>
            <person name="Schwartzman J."/>
            <person name="Van Tyne D."/>
            <person name="Martin M."/>
            <person name="Earl A.M."/>
            <person name="Manson A.L."/>
            <person name="Straub T."/>
            <person name="Salamzade R."/>
            <person name="Saavedra J."/>
            <person name="Lebreton F."/>
            <person name="Prichula J."/>
            <person name="Schaufler K."/>
            <person name="Gaca A."/>
            <person name="Sgardioli B."/>
            <person name="Wagenaar J."/>
            <person name="Strong T."/>
        </authorList>
    </citation>
    <scope>NUCLEOTIDE SEQUENCE [LARGE SCALE GENOMIC DNA]</scope>
    <source>
        <strain evidence="1 2">669A</strain>
    </source>
</reference>
<dbReference type="Proteomes" id="UP000664601">
    <property type="component" value="Unassembled WGS sequence"/>
</dbReference>
<proteinExistence type="predicted"/>
<dbReference type="Gene3D" id="1.20.5.780">
    <property type="entry name" value="Single helix bin"/>
    <property type="match status" value="1"/>
</dbReference>
<organism evidence="1 2">
    <name type="scientific">Candidatus Enterococcus moelleringii</name>
    <dbReference type="NCBI Taxonomy" id="2815325"/>
    <lineage>
        <taxon>Bacteria</taxon>
        <taxon>Bacillati</taxon>
        <taxon>Bacillota</taxon>
        <taxon>Bacilli</taxon>
        <taxon>Lactobacillales</taxon>
        <taxon>Enterococcaceae</taxon>
        <taxon>Enterococcus</taxon>
    </lineage>
</organism>